<keyword evidence="10" id="KW-0407">Ion channel</keyword>
<dbReference type="InterPro" id="IPR038050">
    <property type="entry name" value="Neuro_actylchol_rec"/>
</dbReference>
<evidence type="ECO:0000256" key="11">
    <source>
        <dbReference type="SAM" id="Phobius"/>
    </source>
</evidence>
<keyword evidence="7 11" id="KW-1133">Transmembrane helix</keyword>
<dbReference type="PRINTS" id="PR00253">
    <property type="entry name" value="GABAARECEPTR"/>
</dbReference>
<dbReference type="Pfam" id="PF02931">
    <property type="entry name" value="Neur_chan_LBD"/>
    <property type="match status" value="1"/>
</dbReference>
<keyword evidence="5 11" id="KW-0812">Transmembrane</keyword>
<dbReference type="Gene3D" id="2.70.170.10">
    <property type="entry name" value="Neurotransmitter-gated ion-channel ligand-binding domain"/>
    <property type="match status" value="1"/>
</dbReference>
<feature type="domain" description="Neurotransmitter-gated ion-channel transmembrane" evidence="13">
    <location>
        <begin position="220"/>
        <end position="300"/>
    </location>
</feature>
<dbReference type="InterPro" id="IPR036734">
    <property type="entry name" value="Neur_chan_lig-bd_sf"/>
</dbReference>
<keyword evidence="9 11" id="KW-0472">Membrane</keyword>
<gene>
    <name evidence="14" type="primary">GLRA1</name>
    <name evidence="14" type="ORF">TNIN_325631</name>
</gene>
<evidence type="ECO:0000256" key="6">
    <source>
        <dbReference type="ARBA" id="ARBA00022729"/>
    </source>
</evidence>
<dbReference type="AlphaFoldDB" id="A0A8X6Y2D1"/>
<keyword evidence="3" id="KW-0813">Transport</keyword>
<evidence type="ECO:0000256" key="3">
    <source>
        <dbReference type="ARBA" id="ARBA00022448"/>
    </source>
</evidence>
<dbReference type="InterPro" id="IPR006202">
    <property type="entry name" value="Neur_chan_lig-bd"/>
</dbReference>
<proteinExistence type="predicted"/>
<dbReference type="PANTHER" id="PTHR18945">
    <property type="entry name" value="NEUROTRANSMITTER GATED ION CHANNEL"/>
    <property type="match status" value="1"/>
</dbReference>
<dbReference type="InterPro" id="IPR006028">
    <property type="entry name" value="GABAA/Glycine_rcpt"/>
</dbReference>
<dbReference type="InterPro" id="IPR036719">
    <property type="entry name" value="Neuro-gated_channel_TM_sf"/>
</dbReference>
<evidence type="ECO:0000256" key="4">
    <source>
        <dbReference type="ARBA" id="ARBA00022475"/>
    </source>
</evidence>
<evidence type="ECO:0000259" key="12">
    <source>
        <dbReference type="Pfam" id="PF02931"/>
    </source>
</evidence>
<dbReference type="Proteomes" id="UP000886998">
    <property type="component" value="Unassembled WGS sequence"/>
</dbReference>
<feature type="transmembrane region" description="Helical" evidence="11">
    <location>
        <begin position="273"/>
        <end position="294"/>
    </location>
</feature>
<dbReference type="Pfam" id="PF02932">
    <property type="entry name" value="Neur_chan_memb"/>
    <property type="match status" value="1"/>
</dbReference>
<keyword evidence="14" id="KW-0675">Receptor</keyword>
<dbReference type="InterPro" id="IPR006201">
    <property type="entry name" value="Neur_channel"/>
</dbReference>
<dbReference type="InterPro" id="IPR018000">
    <property type="entry name" value="Neurotransmitter_ion_chnl_CS"/>
</dbReference>
<dbReference type="GO" id="GO:0004888">
    <property type="term" value="F:transmembrane signaling receptor activity"/>
    <property type="evidence" value="ECO:0007669"/>
    <property type="project" value="InterPro"/>
</dbReference>
<sequence length="321" mass="36328">MTPECRDEGEDCDDHFDLKKREQDLWKPDLYILNSRSARQHEQPLKNGMVYLVATGRVFLSKRQVSLKVFLSVVDYEVPPEAIEHQSSSSTHELRAELDPSHRAINRLFHLKKLTLTLRCPMNLVHYPLDTQSCPLIICPYSLPDDELVLQWTENGVGMLEASQDGQNKFELLVPIITQHMSLKYSGPDTSGSFSCVNATFSLRRHNGYHMGYSYTITSFIVVVSWIGFWLPVSAMPARVTLGITTLLTLLTTGNFVRSSLPPISYVTAIDVWVGFCTVFVLLALLLLPISLYFTNKKETPKINSVFVSLDKVSVSQERVK</sequence>
<dbReference type="GO" id="GO:0005230">
    <property type="term" value="F:extracellular ligand-gated monoatomic ion channel activity"/>
    <property type="evidence" value="ECO:0007669"/>
    <property type="project" value="InterPro"/>
</dbReference>
<evidence type="ECO:0000313" key="15">
    <source>
        <dbReference type="Proteomes" id="UP000886998"/>
    </source>
</evidence>
<dbReference type="EMBL" id="BMAV01015407">
    <property type="protein sequence ID" value="GFY64796.1"/>
    <property type="molecule type" value="Genomic_DNA"/>
</dbReference>
<evidence type="ECO:0000256" key="9">
    <source>
        <dbReference type="ARBA" id="ARBA00023136"/>
    </source>
</evidence>
<dbReference type="Gene3D" id="1.20.58.390">
    <property type="entry name" value="Neurotransmitter-gated ion-channel transmembrane domain"/>
    <property type="match status" value="1"/>
</dbReference>
<evidence type="ECO:0000256" key="2">
    <source>
        <dbReference type="ARBA" id="ARBA00004236"/>
    </source>
</evidence>
<comment type="subcellular location">
    <subcellularLocation>
        <location evidence="2">Cell membrane</location>
    </subcellularLocation>
    <subcellularLocation>
        <location evidence="1">Membrane</location>
        <topology evidence="1">Multi-pass membrane protein</topology>
    </subcellularLocation>
</comment>
<name>A0A8X6Y2D1_9ARAC</name>
<dbReference type="GO" id="GO:0005886">
    <property type="term" value="C:plasma membrane"/>
    <property type="evidence" value="ECO:0007669"/>
    <property type="project" value="UniProtKB-SubCell"/>
</dbReference>
<comment type="caution">
    <text evidence="14">The sequence shown here is derived from an EMBL/GenBank/DDBJ whole genome shotgun (WGS) entry which is preliminary data.</text>
</comment>
<evidence type="ECO:0000256" key="5">
    <source>
        <dbReference type="ARBA" id="ARBA00022692"/>
    </source>
</evidence>
<reference evidence="14" key="1">
    <citation type="submission" date="2020-08" db="EMBL/GenBank/DDBJ databases">
        <title>Multicomponent nature underlies the extraordinary mechanical properties of spider dragline silk.</title>
        <authorList>
            <person name="Kono N."/>
            <person name="Nakamura H."/>
            <person name="Mori M."/>
            <person name="Yoshida Y."/>
            <person name="Ohtoshi R."/>
            <person name="Malay A.D."/>
            <person name="Moran D.A.P."/>
            <person name="Tomita M."/>
            <person name="Numata K."/>
            <person name="Arakawa K."/>
        </authorList>
    </citation>
    <scope>NUCLEOTIDE SEQUENCE</scope>
</reference>
<dbReference type="SUPFAM" id="SSF63712">
    <property type="entry name" value="Nicotinic receptor ligand binding domain-like"/>
    <property type="match status" value="1"/>
</dbReference>
<feature type="transmembrane region" description="Helical" evidence="11">
    <location>
        <begin position="240"/>
        <end position="261"/>
    </location>
</feature>
<evidence type="ECO:0000256" key="10">
    <source>
        <dbReference type="ARBA" id="ARBA00023303"/>
    </source>
</evidence>
<evidence type="ECO:0000256" key="8">
    <source>
        <dbReference type="ARBA" id="ARBA00023065"/>
    </source>
</evidence>
<accession>A0A8X6Y2D1</accession>
<keyword evidence="4" id="KW-1003">Cell membrane</keyword>
<feature type="domain" description="Neurotransmitter-gated ion-channel ligand-binding" evidence="12">
    <location>
        <begin position="112"/>
        <end position="206"/>
    </location>
</feature>
<protein>
    <submittedName>
        <fullName evidence="14">Glycine receptor subunit alpha-1</fullName>
    </submittedName>
</protein>
<keyword evidence="6" id="KW-0732">Signal</keyword>
<evidence type="ECO:0000259" key="13">
    <source>
        <dbReference type="Pfam" id="PF02932"/>
    </source>
</evidence>
<organism evidence="14 15">
    <name type="scientific">Trichonephila inaurata madagascariensis</name>
    <dbReference type="NCBI Taxonomy" id="2747483"/>
    <lineage>
        <taxon>Eukaryota</taxon>
        <taxon>Metazoa</taxon>
        <taxon>Ecdysozoa</taxon>
        <taxon>Arthropoda</taxon>
        <taxon>Chelicerata</taxon>
        <taxon>Arachnida</taxon>
        <taxon>Araneae</taxon>
        <taxon>Araneomorphae</taxon>
        <taxon>Entelegynae</taxon>
        <taxon>Araneoidea</taxon>
        <taxon>Nephilidae</taxon>
        <taxon>Trichonephila</taxon>
        <taxon>Trichonephila inaurata</taxon>
    </lineage>
</organism>
<evidence type="ECO:0000256" key="1">
    <source>
        <dbReference type="ARBA" id="ARBA00004141"/>
    </source>
</evidence>
<keyword evidence="8" id="KW-0406">Ion transport</keyword>
<dbReference type="PROSITE" id="PS00236">
    <property type="entry name" value="NEUROTR_ION_CHANNEL"/>
    <property type="match status" value="1"/>
</dbReference>
<evidence type="ECO:0000313" key="14">
    <source>
        <dbReference type="EMBL" id="GFY64796.1"/>
    </source>
</evidence>
<keyword evidence="15" id="KW-1185">Reference proteome</keyword>
<evidence type="ECO:0000256" key="7">
    <source>
        <dbReference type="ARBA" id="ARBA00022989"/>
    </source>
</evidence>
<dbReference type="GO" id="GO:0005254">
    <property type="term" value="F:chloride channel activity"/>
    <property type="evidence" value="ECO:0007669"/>
    <property type="project" value="UniProtKB-ARBA"/>
</dbReference>
<dbReference type="GO" id="GO:0099095">
    <property type="term" value="F:ligand-gated monoatomic anion channel activity"/>
    <property type="evidence" value="ECO:0007669"/>
    <property type="project" value="UniProtKB-ARBA"/>
</dbReference>
<dbReference type="InterPro" id="IPR006029">
    <property type="entry name" value="Neurotrans-gated_channel_TM"/>
</dbReference>
<dbReference type="OrthoDB" id="6427382at2759"/>
<dbReference type="SUPFAM" id="SSF90112">
    <property type="entry name" value="Neurotransmitter-gated ion-channel transmembrane pore"/>
    <property type="match status" value="1"/>
</dbReference>
<feature type="transmembrane region" description="Helical" evidence="11">
    <location>
        <begin position="212"/>
        <end position="233"/>
    </location>
</feature>